<accession>A0A183VAS9</accession>
<evidence type="ECO:0000313" key="2">
    <source>
        <dbReference type="EMBL" id="VDM49170.1"/>
    </source>
</evidence>
<evidence type="ECO:0000313" key="3">
    <source>
        <dbReference type="Proteomes" id="UP000050794"/>
    </source>
</evidence>
<organism evidence="3 4">
    <name type="scientific">Toxocara canis</name>
    <name type="common">Canine roundworm</name>
    <dbReference type="NCBI Taxonomy" id="6265"/>
    <lineage>
        <taxon>Eukaryota</taxon>
        <taxon>Metazoa</taxon>
        <taxon>Ecdysozoa</taxon>
        <taxon>Nematoda</taxon>
        <taxon>Chromadorea</taxon>
        <taxon>Rhabditida</taxon>
        <taxon>Spirurina</taxon>
        <taxon>Ascaridomorpha</taxon>
        <taxon>Ascaridoidea</taxon>
        <taxon>Toxocaridae</taxon>
        <taxon>Toxocara</taxon>
    </lineage>
</organism>
<name>A0A183VAS9_TOXCA</name>
<feature type="signal peptide" evidence="1">
    <location>
        <begin position="1"/>
        <end position="19"/>
    </location>
</feature>
<reference evidence="4" key="1">
    <citation type="submission" date="2016-06" db="UniProtKB">
        <authorList>
            <consortium name="WormBaseParasite"/>
        </authorList>
    </citation>
    <scope>IDENTIFICATION</scope>
</reference>
<gene>
    <name evidence="2" type="ORF">TCNE_LOCUS17849</name>
</gene>
<evidence type="ECO:0000313" key="4">
    <source>
        <dbReference type="WBParaSite" id="TCNE_0001785001-mRNA-1"/>
    </source>
</evidence>
<keyword evidence="1" id="KW-0732">Signal</keyword>
<dbReference type="Proteomes" id="UP000050794">
    <property type="component" value="Unassembled WGS sequence"/>
</dbReference>
<dbReference type="EMBL" id="UYWY01024862">
    <property type="protein sequence ID" value="VDM49170.1"/>
    <property type="molecule type" value="Genomic_DNA"/>
</dbReference>
<proteinExistence type="predicted"/>
<feature type="chain" id="PRO_5044553700" evidence="1">
    <location>
        <begin position="20"/>
        <end position="198"/>
    </location>
</feature>
<protein>
    <submittedName>
        <fullName evidence="4">Secreted protein</fullName>
    </submittedName>
</protein>
<dbReference type="WBParaSite" id="TCNE_0001785001-mRNA-1">
    <property type="protein sequence ID" value="TCNE_0001785001-mRNA-1"/>
    <property type="gene ID" value="TCNE_0001785001"/>
</dbReference>
<sequence length="198" mass="22136">MVDRFSGLITLLQIVRVIGVMVDGFREYSSYQCDGEWFSGLVTLLQNIRVVSVIMDGLRGLLLNSVAFDCQCDGGWFSGVMTPLQNILVTSVMVEGFRAISVIVDGLRGCLLYCVVLEFSERRSREPVYDVQASLWDGCGRSEPERACVGGASHRERVWAEQGAFESAAPQWEERLDERERIGWSVTPNALRGRFSPC</sequence>
<dbReference type="AlphaFoldDB" id="A0A183VAS9"/>
<evidence type="ECO:0000256" key="1">
    <source>
        <dbReference type="SAM" id="SignalP"/>
    </source>
</evidence>
<reference evidence="2 3" key="2">
    <citation type="submission" date="2018-11" db="EMBL/GenBank/DDBJ databases">
        <authorList>
            <consortium name="Pathogen Informatics"/>
        </authorList>
    </citation>
    <scope>NUCLEOTIDE SEQUENCE [LARGE SCALE GENOMIC DNA]</scope>
</reference>
<keyword evidence="3" id="KW-1185">Reference proteome</keyword>